<dbReference type="SUPFAM" id="SSF48452">
    <property type="entry name" value="TPR-like"/>
    <property type="match status" value="1"/>
</dbReference>
<organism evidence="1">
    <name type="scientific">marine metagenome</name>
    <dbReference type="NCBI Taxonomy" id="408172"/>
    <lineage>
        <taxon>unclassified sequences</taxon>
        <taxon>metagenomes</taxon>
        <taxon>ecological metagenomes</taxon>
    </lineage>
</organism>
<proteinExistence type="predicted"/>
<sequence length="134" mass="15520">EHLLSFINLFDQLVKEKSGNEFHLWTVTGKRMVGKSLLALAYAKDGNNKESLDFIESITAEISTQTRLYYEHSVEILYNIGEVYRILGKIDKSKLYFEDAIIEMNRIADMLNDEDRNLFFNNIKIHKTLKGLAS</sequence>
<protein>
    <recommendedName>
        <fullName evidence="2">MalT-like TPR region domain-containing protein</fullName>
    </recommendedName>
</protein>
<dbReference type="InterPro" id="IPR011990">
    <property type="entry name" value="TPR-like_helical_dom_sf"/>
</dbReference>
<reference evidence="1" key="1">
    <citation type="submission" date="2018-05" db="EMBL/GenBank/DDBJ databases">
        <authorList>
            <person name="Lanie J.A."/>
            <person name="Ng W.-L."/>
            <person name="Kazmierczak K.M."/>
            <person name="Andrzejewski T.M."/>
            <person name="Davidsen T.M."/>
            <person name="Wayne K.J."/>
            <person name="Tettelin H."/>
            <person name="Glass J.I."/>
            <person name="Rusch D."/>
            <person name="Podicherti R."/>
            <person name="Tsui H.-C.T."/>
            <person name="Winkler M.E."/>
        </authorList>
    </citation>
    <scope>NUCLEOTIDE SEQUENCE</scope>
</reference>
<name>A0A382K8J4_9ZZZZ</name>
<evidence type="ECO:0000313" key="1">
    <source>
        <dbReference type="EMBL" id="SVC19041.1"/>
    </source>
</evidence>
<gene>
    <name evidence="1" type="ORF">METZ01_LOCUS271895</name>
</gene>
<feature type="non-terminal residue" evidence="1">
    <location>
        <position position="1"/>
    </location>
</feature>
<accession>A0A382K8J4</accession>
<dbReference type="AlphaFoldDB" id="A0A382K8J4"/>
<dbReference type="Gene3D" id="1.25.40.10">
    <property type="entry name" value="Tetratricopeptide repeat domain"/>
    <property type="match status" value="1"/>
</dbReference>
<dbReference type="InterPro" id="IPR019734">
    <property type="entry name" value="TPR_rpt"/>
</dbReference>
<dbReference type="Pfam" id="PF13181">
    <property type="entry name" value="TPR_8"/>
    <property type="match status" value="1"/>
</dbReference>
<evidence type="ECO:0008006" key="2">
    <source>
        <dbReference type="Google" id="ProtNLM"/>
    </source>
</evidence>
<dbReference type="EMBL" id="UINC01078196">
    <property type="protein sequence ID" value="SVC19041.1"/>
    <property type="molecule type" value="Genomic_DNA"/>
</dbReference>